<dbReference type="STRING" id="50990.A0A4R5XH64"/>
<protein>
    <recommendedName>
        <fullName evidence="1">DUF6741 domain-containing protein</fullName>
    </recommendedName>
</protein>
<reference evidence="2 3" key="1">
    <citation type="submission" date="2018-06" db="EMBL/GenBank/DDBJ databases">
        <title>A transcriptomic atlas of mushroom development highlights an independent origin of complex multicellularity.</title>
        <authorList>
            <consortium name="DOE Joint Genome Institute"/>
            <person name="Krizsan K."/>
            <person name="Almasi E."/>
            <person name="Merenyi Z."/>
            <person name="Sahu N."/>
            <person name="Viragh M."/>
            <person name="Koszo T."/>
            <person name="Mondo S."/>
            <person name="Kiss B."/>
            <person name="Balint B."/>
            <person name="Kues U."/>
            <person name="Barry K."/>
            <person name="Hegedus J.C."/>
            <person name="Henrissat B."/>
            <person name="Johnson J."/>
            <person name="Lipzen A."/>
            <person name="Ohm R."/>
            <person name="Nagy I."/>
            <person name="Pangilinan J."/>
            <person name="Yan J."/>
            <person name="Xiong Y."/>
            <person name="Grigoriev I.V."/>
            <person name="Hibbett D.S."/>
            <person name="Nagy L.G."/>
        </authorList>
    </citation>
    <scope>NUCLEOTIDE SEQUENCE [LARGE SCALE GENOMIC DNA]</scope>
    <source>
        <strain evidence="2 3">SZMC22713</strain>
    </source>
</reference>
<sequence>MVKQTLRQTTSAALTSHILDAMAYQTYDSYRAPGALTPAYSNYPYNDGSRTPFEDSSRYPYGDPIRGDLDAAYTGGYGQPGYSPYGANPVGAVTPYYGGGQYGGGYGGGGGGTYDDMALGGSYYPEHDLDYSGTALTRTRSRRSSSASHHRPYASSTYYDGGYRSLSSRPIKFRMKGGFRSGIYLADAMAGARLSGGDFLKWHEMSPDPRGRVYLKIRWNGYTSLTYEIPVDSYEGRVRMATLARRVARACLHFIQVNAIPVSMDRVKLYHLEEIMPGTWQPHLTIT</sequence>
<evidence type="ECO:0000259" key="1">
    <source>
        <dbReference type="Pfam" id="PF20526"/>
    </source>
</evidence>
<accession>A0A4R5XH64</accession>
<proteinExistence type="predicted"/>
<dbReference type="Pfam" id="PF20526">
    <property type="entry name" value="DUF6741"/>
    <property type="match status" value="1"/>
</dbReference>
<feature type="domain" description="DUF6741" evidence="1">
    <location>
        <begin position="162"/>
        <end position="285"/>
    </location>
</feature>
<evidence type="ECO:0000313" key="2">
    <source>
        <dbReference type="EMBL" id="TDL29766.1"/>
    </source>
</evidence>
<dbReference type="AlphaFoldDB" id="A0A4R5XH64"/>
<gene>
    <name evidence="2" type="ORF">BD410DRAFT_780255</name>
</gene>
<organism evidence="2 3">
    <name type="scientific">Rickenella mellea</name>
    <dbReference type="NCBI Taxonomy" id="50990"/>
    <lineage>
        <taxon>Eukaryota</taxon>
        <taxon>Fungi</taxon>
        <taxon>Dikarya</taxon>
        <taxon>Basidiomycota</taxon>
        <taxon>Agaricomycotina</taxon>
        <taxon>Agaricomycetes</taxon>
        <taxon>Hymenochaetales</taxon>
        <taxon>Rickenellaceae</taxon>
        <taxon>Rickenella</taxon>
    </lineage>
</organism>
<name>A0A4R5XH64_9AGAM</name>
<dbReference type="VEuPathDB" id="FungiDB:BD410DRAFT_780255"/>
<evidence type="ECO:0000313" key="3">
    <source>
        <dbReference type="Proteomes" id="UP000294933"/>
    </source>
</evidence>
<dbReference type="InterPro" id="IPR046629">
    <property type="entry name" value="DUF6741"/>
</dbReference>
<dbReference type="Proteomes" id="UP000294933">
    <property type="component" value="Unassembled WGS sequence"/>
</dbReference>
<dbReference type="OrthoDB" id="10268011at2759"/>
<dbReference type="EMBL" id="ML170156">
    <property type="protein sequence ID" value="TDL29766.1"/>
    <property type="molecule type" value="Genomic_DNA"/>
</dbReference>
<keyword evidence="3" id="KW-1185">Reference proteome</keyword>